<organism evidence="7 8">
    <name type="scientific">Roseateles subflavus</name>
    <dbReference type="NCBI Taxonomy" id="3053353"/>
    <lineage>
        <taxon>Bacteria</taxon>
        <taxon>Pseudomonadati</taxon>
        <taxon>Pseudomonadota</taxon>
        <taxon>Betaproteobacteria</taxon>
        <taxon>Burkholderiales</taxon>
        <taxon>Sphaerotilaceae</taxon>
        <taxon>Roseateles</taxon>
    </lineage>
</organism>
<keyword evidence="2 4" id="KW-0238">DNA-binding</keyword>
<evidence type="ECO:0000256" key="2">
    <source>
        <dbReference type="ARBA" id="ARBA00023125"/>
    </source>
</evidence>
<dbReference type="PANTHER" id="PTHR30055">
    <property type="entry name" value="HTH-TYPE TRANSCRIPTIONAL REGULATOR RUTR"/>
    <property type="match status" value="1"/>
</dbReference>
<dbReference type="PROSITE" id="PS50977">
    <property type="entry name" value="HTH_TETR_2"/>
    <property type="match status" value="1"/>
</dbReference>
<dbReference type="InterPro" id="IPR001647">
    <property type="entry name" value="HTH_TetR"/>
</dbReference>
<keyword evidence="1" id="KW-0805">Transcription regulation</keyword>
<dbReference type="Gene3D" id="1.10.357.10">
    <property type="entry name" value="Tetracycline Repressor, domain 2"/>
    <property type="match status" value="1"/>
</dbReference>
<evidence type="ECO:0000256" key="4">
    <source>
        <dbReference type="PROSITE-ProRule" id="PRU00335"/>
    </source>
</evidence>
<dbReference type="InterPro" id="IPR009057">
    <property type="entry name" value="Homeodomain-like_sf"/>
</dbReference>
<comment type="caution">
    <text evidence="7">The sequence shown here is derived from an EMBL/GenBank/DDBJ whole genome shotgun (WGS) entry which is preliminary data.</text>
</comment>
<keyword evidence="3" id="KW-0804">Transcription</keyword>
<dbReference type="Pfam" id="PF09209">
    <property type="entry name" value="CecR_C"/>
    <property type="match status" value="1"/>
</dbReference>
<dbReference type="InterPro" id="IPR036271">
    <property type="entry name" value="Tet_transcr_reg_TetR-rel_C_sf"/>
</dbReference>
<dbReference type="EMBL" id="JASVDS010000003">
    <property type="protein sequence ID" value="MDL5032791.1"/>
    <property type="molecule type" value="Genomic_DNA"/>
</dbReference>
<dbReference type="Pfam" id="PF00440">
    <property type="entry name" value="TetR_N"/>
    <property type="match status" value="1"/>
</dbReference>
<accession>A0ABT7LIU7</accession>
<evidence type="ECO:0000313" key="8">
    <source>
        <dbReference type="Proteomes" id="UP001238603"/>
    </source>
</evidence>
<evidence type="ECO:0000256" key="3">
    <source>
        <dbReference type="ARBA" id="ARBA00023163"/>
    </source>
</evidence>
<evidence type="ECO:0000313" key="7">
    <source>
        <dbReference type="EMBL" id="MDL5032791.1"/>
    </source>
</evidence>
<sequence>MSSPASSGVEMPDAMPLTPETGTRERLLREALRIFGAKGFDKASTREICQAAGANIGMIKYYFGDKQGLYSEALMRPMEAIIQGIPWQAGQALDLTSWLQQLYGAFVAPLRRPDSGLVDLMRVWGRELSDPTPVGEQVCMAFMQPFHDQLIASLGQRLGVVAPDPGVHRLGFALMALVQDYWTSADYMEALAPGSVHAEGALDEVLETLVCYGEALIQAETARRHRRRPSGP</sequence>
<dbReference type="InterPro" id="IPR050109">
    <property type="entry name" value="HTH-type_TetR-like_transc_reg"/>
</dbReference>
<feature type="region of interest" description="Disordered" evidence="5">
    <location>
        <begin position="1"/>
        <end position="22"/>
    </location>
</feature>
<feature type="DNA-binding region" description="H-T-H motif" evidence="4">
    <location>
        <begin position="44"/>
        <end position="63"/>
    </location>
</feature>
<dbReference type="PANTHER" id="PTHR30055:SF234">
    <property type="entry name" value="HTH-TYPE TRANSCRIPTIONAL REGULATOR BETI"/>
    <property type="match status" value="1"/>
</dbReference>
<dbReference type="Proteomes" id="UP001238603">
    <property type="component" value="Unassembled WGS sequence"/>
</dbReference>
<feature type="domain" description="HTH tetR-type" evidence="6">
    <location>
        <begin position="21"/>
        <end position="81"/>
    </location>
</feature>
<dbReference type="RefSeq" id="WP_285982865.1">
    <property type="nucleotide sequence ID" value="NZ_JASVDS010000003.1"/>
</dbReference>
<gene>
    <name evidence="7" type="ORF">QRD43_12830</name>
</gene>
<dbReference type="SUPFAM" id="SSF46689">
    <property type="entry name" value="Homeodomain-like"/>
    <property type="match status" value="1"/>
</dbReference>
<protein>
    <submittedName>
        <fullName evidence="7">TetR/AcrR family transcriptional regulator</fullName>
    </submittedName>
</protein>
<reference evidence="7 8" key="1">
    <citation type="submission" date="2023-06" db="EMBL/GenBank/DDBJ databases">
        <title>Pelomonas sp. APW6 16S ribosomal RNA gene genome sequencing and assembly.</title>
        <authorList>
            <person name="Woo H."/>
        </authorList>
    </citation>
    <scope>NUCLEOTIDE SEQUENCE [LARGE SCALE GENOMIC DNA]</scope>
    <source>
        <strain evidence="7 8">APW6</strain>
    </source>
</reference>
<name>A0ABT7LIU7_9BURK</name>
<dbReference type="InterPro" id="IPR015292">
    <property type="entry name" value="Tscrpt_reg_YbiH_C"/>
</dbReference>
<evidence type="ECO:0000259" key="6">
    <source>
        <dbReference type="PROSITE" id="PS50977"/>
    </source>
</evidence>
<evidence type="ECO:0000256" key="5">
    <source>
        <dbReference type="SAM" id="MobiDB-lite"/>
    </source>
</evidence>
<keyword evidence="8" id="KW-1185">Reference proteome</keyword>
<dbReference type="SUPFAM" id="SSF48498">
    <property type="entry name" value="Tetracyclin repressor-like, C-terminal domain"/>
    <property type="match status" value="1"/>
</dbReference>
<proteinExistence type="predicted"/>
<evidence type="ECO:0000256" key="1">
    <source>
        <dbReference type="ARBA" id="ARBA00023015"/>
    </source>
</evidence>